<dbReference type="EMBL" id="BK032775">
    <property type="protein sequence ID" value="DAF59660.1"/>
    <property type="molecule type" value="Genomic_DNA"/>
</dbReference>
<dbReference type="Pfam" id="PF13538">
    <property type="entry name" value="UvrD_C_2"/>
    <property type="match status" value="1"/>
</dbReference>
<organism evidence="4">
    <name type="scientific">Siphoviridae sp. ct0Wl9</name>
    <dbReference type="NCBI Taxonomy" id="2827763"/>
    <lineage>
        <taxon>Viruses</taxon>
        <taxon>Duplodnaviria</taxon>
        <taxon>Heunggongvirae</taxon>
        <taxon>Uroviricota</taxon>
        <taxon>Caudoviricetes</taxon>
    </lineage>
</organism>
<keyword evidence="2" id="KW-0067">ATP-binding</keyword>
<dbReference type="CDD" id="cd17933">
    <property type="entry name" value="DEXSc_RecD-like"/>
    <property type="match status" value="1"/>
</dbReference>
<dbReference type="SUPFAM" id="SSF52540">
    <property type="entry name" value="P-loop containing nucleoside triphosphate hydrolases"/>
    <property type="match status" value="1"/>
</dbReference>
<dbReference type="GO" id="GO:0005524">
    <property type="term" value="F:ATP binding"/>
    <property type="evidence" value="ECO:0007669"/>
    <property type="project" value="UniProtKB-KW"/>
</dbReference>
<dbReference type="Pfam" id="PF13604">
    <property type="entry name" value="AAA_30"/>
    <property type="match status" value="1"/>
</dbReference>
<evidence type="ECO:0000259" key="3">
    <source>
        <dbReference type="Pfam" id="PF13538"/>
    </source>
</evidence>
<feature type="domain" description="UvrD-like helicase C-terminal" evidence="3">
    <location>
        <begin position="650"/>
        <end position="697"/>
    </location>
</feature>
<keyword evidence="4" id="KW-0347">Helicase</keyword>
<keyword evidence="4" id="KW-0378">Hydrolase</keyword>
<name>A0A8S5T8J4_9CAUD</name>
<reference evidence="4" key="1">
    <citation type="journal article" date="2021" name="Proc. Natl. Acad. Sci. U.S.A.">
        <title>A Catalog of Tens of Thousands of Viruses from Human Metagenomes Reveals Hidden Associations with Chronic Diseases.</title>
        <authorList>
            <person name="Tisza M.J."/>
            <person name="Buck C.B."/>
        </authorList>
    </citation>
    <scope>NUCLEOTIDE SEQUENCE</scope>
    <source>
        <strain evidence="4">Ct0Wl9</strain>
    </source>
</reference>
<dbReference type="InterPro" id="IPR027785">
    <property type="entry name" value="UvrD-like_helicase_C"/>
</dbReference>
<dbReference type="PANTHER" id="PTHR43788">
    <property type="entry name" value="DNA2/NAM7 HELICASE FAMILY MEMBER"/>
    <property type="match status" value="1"/>
</dbReference>
<dbReference type="GO" id="GO:0003678">
    <property type="term" value="F:DNA helicase activity"/>
    <property type="evidence" value="ECO:0007669"/>
    <property type="project" value="UniProtKB-ARBA"/>
</dbReference>
<dbReference type="InterPro" id="IPR050534">
    <property type="entry name" value="Coronavir_polyprotein_1ab"/>
</dbReference>
<dbReference type="CDD" id="cd18809">
    <property type="entry name" value="SF1_C_RecD"/>
    <property type="match status" value="1"/>
</dbReference>
<sequence length="727" mass="81218">MLVTCRITKQLYNDLVSGFKILSCKPKNKPKGLVLSQYGIFTINGNNLSGLSVNQEVELDIVSSYSPKYPESYRVVSLGGIKPNGEKIDVNPKQELNILSGFMAVNQAKNVNEAYPNFVSMVLNGKEGELDYKKIHGVGPKYLKDYISKVKSAYYYIRFIPIVTKYGIDDINIAQKLSILYDSPNELYEDMESHPYHVFIDVLDMSFTKADKLVIKGHQQFIESPERCEYACIDLLKKNEAVGNTRINANKLASLVYNIAPETIDNIVSVVSNSKRIHYDASSKQINLESTYQAEQLITDNIQYRLKNPTIMSMKWQDYIEVDGLKLTEEQQAILQVAQDNNVMILTGSAGSGKTNTMKALIYMLEDNGYSYTMLCPTGTAAQVLSRATGRHASTIHMFLVSNIECGDFLILEESSMIGVELLAMLLGSIPKETKIIFICDPSQLPSISCGNIVHDILESHKVPNVNLTKIFRYNSSGLITVATDTRMGNPSSFTNQYSDYKFIEESSEPVKQVIDEYKKLLSQGYNKNDILILSPYNKGTAGTYAINQAIQAKFNPNPLLDISYKRDFTTIQFSIGDKVINKKNNYSVPVLKMGTMGYVETGEFMFVANGSIGVILAEYYEDDKACFAIQFDDEVGKFKGPEIANLLLGYAVSIHASQGNQARVVIVVVSKEHKRMINRNLLYVGFTRAQEHLTVIGNKGAIENGMKIEETAIRNTWLGDMLKGGK</sequence>
<evidence type="ECO:0000256" key="1">
    <source>
        <dbReference type="ARBA" id="ARBA00022741"/>
    </source>
</evidence>
<dbReference type="Gene3D" id="3.40.50.300">
    <property type="entry name" value="P-loop containing nucleotide triphosphate hydrolases"/>
    <property type="match status" value="2"/>
</dbReference>
<evidence type="ECO:0000256" key="2">
    <source>
        <dbReference type="ARBA" id="ARBA00022840"/>
    </source>
</evidence>
<proteinExistence type="predicted"/>
<accession>A0A8S5T8J4</accession>
<dbReference type="Gene3D" id="2.30.30.940">
    <property type="match status" value="1"/>
</dbReference>
<evidence type="ECO:0000313" key="4">
    <source>
        <dbReference type="EMBL" id="DAF59660.1"/>
    </source>
</evidence>
<dbReference type="InterPro" id="IPR027417">
    <property type="entry name" value="P-loop_NTPase"/>
</dbReference>
<dbReference type="PANTHER" id="PTHR43788:SF6">
    <property type="entry name" value="DNA HELICASE B"/>
    <property type="match status" value="1"/>
</dbReference>
<keyword evidence="1" id="KW-0547">Nucleotide-binding</keyword>
<protein>
    <submittedName>
        <fullName evidence="4">ATP dependent DNA helicase</fullName>
    </submittedName>
</protein>